<keyword evidence="9" id="KW-1185">Reference proteome</keyword>
<dbReference type="Pfam" id="PF13664">
    <property type="entry name" value="DUF4149"/>
    <property type="match status" value="1"/>
</dbReference>
<evidence type="ECO:0000256" key="5">
    <source>
        <dbReference type="SAM" id="MobiDB-lite"/>
    </source>
</evidence>
<feature type="transmembrane region" description="Helical" evidence="6">
    <location>
        <begin position="101"/>
        <end position="120"/>
    </location>
</feature>
<dbReference type="OrthoDB" id="1641132at2759"/>
<organism evidence="8 9">
    <name type="scientific">Xylaria hypoxylon</name>
    <dbReference type="NCBI Taxonomy" id="37992"/>
    <lineage>
        <taxon>Eukaryota</taxon>
        <taxon>Fungi</taxon>
        <taxon>Dikarya</taxon>
        <taxon>Ascomycota</taxon>
        <taxon>Pezizomycotina</taxon>
        <taxon>Sordariomycetes</taxon>
        <taxon>Xylariomycetidae</taxon>
        <taxon>Xylariales</taxon>
        <taxon>Xylariaceae</taxon>
        <taxon>Xylaria</taxon>
    </lineage>
</organism>
<proteinExistence type="predicted"/>
<evidence type="ECO:0000256" key="6">
    <source>
        <dbReference type="SAM" id="Phobius"/>
    </source>
</evidence>
<evidence type="ECO:0000256" key="2">
    <source>
        <dbReference type="ARBA" id="ARBA00022692"/>
    </source>
</evidence>
<feature type="transmembrane region" description="Helical" evidence="6">
    <location>
        <begin position="26"/>
        <end position="49"/>
    </location>
</feature>
<accession>A0A4Z0YRN7</accession>
<feature type="transmembrane region" description="Helical" evidence="6">
    <location>
        <begin position="173"/>
        <end position="191"/>
    </location>
</feature>
<name>A0A4Z0YRN7_9PEZI</name>
<dbReference type="AlphaFoldDB" id="A0A4Z0YRN7"/>
<dbReference type="PANTHER" id="PTHR23241:SF102">
    <property type="entry name" value="LD23009P"/>
    <property type="match status" value="1"/>
</dbReference>
<comment type="caution">
    <text evidence="8">The sequence shown here is derived from an EMBL/GenBank/DDBJ whole genome shotgun (WGS) entry which is preliminary data.</text>
</comment>
<sequence>MYISPPSAQSVTATIAMPFSMDPRSVLAPLHLLSFSTLLGTQLYQTFLVTKICYVSLPRSAFTTLQKRLFPAYFRSQSLLIILTAATIPSQGPLTLIANKAAWIPFAVAGVTAGLNWWVYGPRTRQIMIERIHQETRDGLQKQTTDDDDDDDVVETPSPEMQRIRRSFSHNHAMSIHINLFTIGAMLWWGWKLASSLNLELK</sequence>
<evidence type="ECO:0000313" key="9">
    <source>
        <dbReference type="Proteomes" id="UP000297716"/>
    </source>
</evidence>
<evidence type="ECO:0000256" key="1">
    <source>
        <dbReference type="ARBA" id="ARBA00004370"/>
    </source>
</evidence>
<dbReference type="GO" id="GO:0016020">
    <property type="term" value="C:membrane"/>
    <property type="evidence" value="ECO:0007669"/>
    <property type="project" value="UniProtKB-SubCell"/>
</dbReference>
<keyword evidence="3 6" id="KW-1133">Transmembrane helix</keyword>
<keyword evidence="4 6" id="KW-0472">Membrane</keyword>
<dbReference type="EMBL" id="SKBN01000156">
    <property type="protein sequence ID" value="TGJ81720.1"/>
    <property type="molecule type" value="Genomic_DNA"/>
</dbReference>
<gene>
    <name evidence="8" type="ORF">E0Z10_g7055</name>
</gene>
<dbReference type="Proteomes" id="UP000297716">
    <property type="component" value="Unassembled WGS sequence"/>
</dbReference>
<evidence type="ECO:0000313" key="8">
    <source>
        <dbReference type="EMBL" id="TGJ81720.1"/>
    </source>
</evidence>
<protein>
    <recommendedName>
        <fullName evidence="7">TMEM205-like domain-containing protein</fullName>
    </recommendedName>
</protein>
<dbReference type="InterPro" id="IPR053009">
    <property type="entry name" value="Xanthocillin_Biosynth-Assoc"/>
</dbReference>
<evidence type="ECO:0000256" key="3">
    <source>
        <dbReference type="ARBA" id="ARBA00022989"/>
    </source>
</evidence>
<feature type="region of interest" description="Disordered" evidence="5">
    <location>
        <begin position="138"/>
        <end position="158"/>
    </location>
</feature>
<reference evidence="8 9" key="1">
    <citation type="submission" date="2019-03" db="EMBL/GenBank/DDBJ databases">
        <title>Draft genome sequence of Xylaria hypoxylon DSM 108379, a ubiquitous saprotrophic-parasitic fungi on hardwood.</title>
        <authorList>
            <person name="Buettner E."/>
            <person name="Leonhardt S."/>
            <person name="Gebauer A.M."/>
            <person name="Liers C."/>
            <person name="Hofrichter M."/>
            <person name="Kellner H."/>
        </authorList>
    </citation>
    <scope>NUCLEOTIDE SEQUENCE [LARGE SCALE GENOMIC DNA]</scope>
    <source>
        <strain evidence="8 9">DSM 108379</strain>
    </source>
</reference>
<evidence type="ECO:0000256" key="4">
    <source>
        <dbReference type="ARBA" id="ARBA00023136"/>
    </source>
</evidence>
<comment type="subcellular location">
    <subcellularLocation>
        <location evidence="1">Membrane</location>
    </subcellularLocation>
</comment>
<keyword evidence="2 6" id="KW-0812">Transmembrane</keyword>
<evidence type="ECO:0000259" key="7">
    <source>
        <dbReference type="Pfam" id="PF13664"/>
    </source>
</evidence>
<dbReference type="InterPro" id="IPR025423">
    <property type="entry name" value="TMEM205-like"/>
</dbReference>
<feature type="transmembrane region" description="Helical" evidence="6">
    <location>
        <begin position="70"/>
        <end position="89"/>
    </location>
</feature>
<feature type="domain" description="TMEM205-like" evidence="7">
    <location>
        <begin position="33"/>
        <end position="132"/>
    </location>
</feature>
<dbReference type="PANTHER" id="PTHR23241">
    <property type="entry name" value="LATE EMBRYOGENESIS ABUNDANT PLANTS LEA-RELATED"/>
    <property type="match status" value="1"/>
</dbReference>